<gene>
    <name evidence="1" type="ORF">VNO77_07193</name>
</gene>
<dbReference type="Proteomes" id="UP001367508">
    <property type="component" value="Unassembled WGS sequence"/>
</dbReference>
<dbReference type="EMBL" id="JAYMYQ010000002">
    <property type="protein sequence ID" value="KAK7349656.1"/>
    <property type="molecule type" value="Genomic_DNA"/>
</dbReference>
<dbReference type="AlphaFoldDB" id="A0AAN9QWI0"/>
<protein>
    <submittedName>
        <fullName evidence="1">Uncharacterized protein</fullName>
    </submittedName>
</protein>
<comment type="caution">
    <text evidence="1">The sequence shown here is derived from an EMBL/GenBank/DDBJ whole genome shotgun (WGS) entry which is preliminary data.</text>
</comment>
<evidence type="ECO:0000313" key="1">
    <source>
        <dbReference type="EMBL" id="KAK7349656.1"/>
    </source>
</evidence>
<organism evidence="1 2">
    <name type="scientific">Canavalia gladiata</name>
    <name type="common">Sword bean</name>
    <name type="synonym">Dolichos gladiatus</name>
    <dbReference type="NCBI Taxonomy" id="3824"/>
    <lineage>
        <taxon>Eukaryota</taxon>
        <taxon>Viridiplantae</taxon>
        <taxon>Streptophyta</taxon>
        <taxon>Embryophyta</taxon>
        <taxon>Tracheophyta</taxon>
        <taxon>Spermatophyta</taxon>
        <taxon>Magnoliopsida</taxon>
        <taxon>eudicotyledons</taxon>
        <taxon>Gunneridae</taxon>
        <taxon>Pentapetalae</taxon>
        <taxon>rosids</taxon>
        <taxon>fabids</taxon>
        <taxon>Fabales</taxon>
        <taxon>Fabaceae</taxon>
        <taxon>Papilionoideae</taxon>
        <taxon>50 kb inversion clade</taxon>
        <taxon>NPAAA clade</taxon>
        <taxon>indigoferoid/millettioid clade</taxon>
        <taxon>Phaseoleae</taxon>
        <taxon>Canavalia</taxon>
    </lineage>
</organism>
<proteinExistence type="predicted"/>
<accession>A0AAN9QWI0</accession>
<reference evidence="1 2" key="1">
    <citation type="submission" date="2024-01" db="EMBL/GenBank/DDBJ databases">
        <title>The genomes of 5 underutilized Papilionoideae crops provide insights into root nodulation and disease resistanc.</title>
        <authorList>
            <person name="Jiang F."/>
        </authorList>
    </citation>
    <scope>NUCLEOTIDE SEQUENCE [LARGE SCALE GENOMIC DNA]</scope>
    <source>
        <strain evidence="1">LVBAO_FW01</strain>
        <tissue evidence="1">Leaves</tissue>
    </source>
</reference>
<evidence type="ECO:0000313" key="2">
    <source>
        <dbReference type="Proteomes" id="UP001367508"/>
    </source>
</evidence>
<sequence>MTHRKHIQEDCPKKIKMDEATSIIEGICNKITPKAADFFQAPYTLEEIWKDVWIPGTETGKETSTQQILSHQAIVQSLIDESDRSWDSQLKESIFNQAKAEIIKNIALPWQETNDIPIWK</sequence>
<keyword evidence="2" id="KW-1185">Reference proteome</keyword>
<name>A0AAN9QWI0_CANGL</name>